<reference evidence="7 8" key="1">
    <citation type="submission" date="2016-10" db="EMBL/GenBank/DDBJ databases">
        <authorList>
            <person name="de Groot N.N."/>
        </authorList>
    </citation>
    <scope>NUCLEOTIDE SEQUENCE [LARGE SCALE GENOMIC DNA]</scope>
    <source>
        <strain evidence="5 7">DSM 1041</strain>
        <strain evidence="6 8">DSM 373</strain>
    </source>
</reference>
<keyword evidence="1 6" id="KW-0808">Transferase</keyword>
<evidence type="ECO:0000313" key="7">
    <source>
        <dbReference type="Proteomes" id="UP000199005"/>
    </source>
</evidence>
<feature type="active site" description="Proton acceptor; for dehydratase activity" evidence="2">
    <location>
        <position position="122"/>
    </location>
</feature>
<feature type="domain" description="PKS/mFAS DH" evidence="4">
    <location>
        <begin position="90"/>
        <end position="391"/>
    </location>
</feature>
<name>A0A1H6SRG3_9GAMM</name>
<feature type="region of interest" description="N-terminal hotdog fold" evidence="2">
    <location>
        <begin position="90"/>
        <end position="227"/>
    </location>
</feature>
<dbReference type="InterPro" id="IPR008278">
    <property type="entry name" value="4-PPantetheinyl_Trfase_dom"/>
</dbReference>
<dbReference type="Proteomes" id="UP000199005">
    <property type="component" value="Unassembled WGS sequence"/>
</dbReference>
<dbReference type="RefSeq" id="WP_090730855.1">
    <property type="nucleotide sequence ID" value="NZ_FNYO01000002.1"/>
</dbReference>
<dbReference type="SUPFAM" id="SSF56214">
    <property type="entry name" value="4'-phosphopantetheinyl transferase"/>
    <property type="match status" value="1"/>
</dbReference>
<sequence length="642" mass="69931">MSSATLSHLVLDGNSDMPLIARVYEVESAEELRDEEPAEETATIVAVVQAGPRALADGAVSPPAESCQAREPAPRPEPGPAAEPLEEGSLPFIGQVLAYAPGESLTIRRRLHLDEDLYLADHAFVHAPGVKPVSACMPVLPLTMSLEVMAEAAACLAPGLGLIGFEDVKATRWIEVSDRDSEVLNITARVQEVDADGQVWRIAVAIQLEGQEMPSTTATVLFSSAYRVDLDLAFGNFSNPYRLPLTGEDIYRERHMFHGPCFHCLTGEIIIADEGAVTDLVTRLPTELFRSIDQPQLLIDPALFDGIGQFIGVWAMQHDRYVLPIGFGKLELYRSTPPAGTRAPIRIEIVRDEAMTMYANVEIQDGSGGVWLRVREWGSIKFRNQPQVLDFRRRPTRHLLSRPLDLPSLAQGALCCLITKADTQGFDALLLARHYLHLDEMADFTAKAGVPPRQQQWQLGRVAAKDAVRAWLAARSEALEMLHPAAFAIDREVAGQPLVAALEGHPRLPRISIAHCEDRAVAIACEQPVGIDIEQIRPRDAGFLGSFSTAGERELLDDLAAEGTVRDEWITRLWSAKEAAGKLLGTGLDGAPQRFEAIAIDGGGNFIIQVQGSDRLIGVHSVRDDNFVIAYAAAETAGVSGR</sequence>
<dbReference type="Pfam" id="PF01648">
    <property type="entry name" value="ACPS"/>
    <property type="match status" value="1"/>
</dbReference>
<accession>A0A1H6SRG3</accession>
<proteinExistence type="predicted"/>
<feature type="region of interest" description="Disordered" evidence="3">
    <location>
        <begin position="56"/>
        <end position="86"/>
    </location>
</feature>
<dbReference type="EMBL" id="FNYO01000002">
    <property type="protein sequence ID" value="SEI40762.1"/>
    <property type="molecule type" value="Genomic_DNA"/>
</dbReference>
<dbReference type="Gene3D" id="3.90.470.20">
    <property type="entry name" value="4'-phosphopantetheinyl transferase domain"/>
    <property type="match status" value="2"/>
</dbReference>
<evidence type="ECO:0000256" key="3">
    <source>
        <dbReference type="SAM" id="MobiDB-lite"/>
    </source>
</evidence>
<dbReference type="InterPro" id="IPR037143">
    <property type="entry name" value="4-PPantetheinyl_Trfase_dom_sf"/>
</dbReference>
<dbReference type="OrthoDB" id="9808281at2"/>
<dbReference type="EMBL" id="FNYQ01000017">
    <property type="protein sequence ID" value="SEI70371.1"/>
    <property type="molecule type" value="Genomic_DNA"/>
</dbReference>
<evidence type="ECO:0000313" key="8">
    <source>
        <dbReference type="Proteomes" id="UP000199250"/>
    </source>
</evidence>
<dbReference type="GO" id="GO:0008897">
    <property type="term" value="F:holo-[acyl-carrier-protein] synthase activity"/>
    <property type="evidence" value="ECO:0007669"/>
    <property type="project" value="InterPro"/>
</dbReference>
<dbReference type="Pfam" id="PF14765">
    <property type="entry name" value="PS-DH"/>
    <property type="match status" value="1"/>
</dbReference>
<dbReference type="STRING" id="170623.SAMN04244579_00295"/>
<evidence type="ECO:0000313" key="6">
    <source>
        <dbReference type="EMBL" id="SEI70371.1"/>
    </source>
</evidence>
<dbReference type="PROSITE" id="PS52019">
    <property type="entry name" value="PKS_MFAS_DH"/>
    <property type="match status" value="1"/>
</dbReference>
<dbReference type="GO" id="GO:0000287">
    <property type="term" value="F:magnesium ion binding"/>
    <property type="evidence" value="ECO:0007669"/>
    <property type="project" value="InterPro"/>
</dbReference>
<feature type="active site" description="Proton donor; for dehydratase activity" evidence="2">
    <location>
        <position position="305"/>
    </location>
</feature>
<feature type="region of interest" description="C-terminal hotdog fold" evidence="2">
    <location>
        <begin position="242"/>
        <end position="391"/>
    </location>
</feature>
<dbReference type="Gene3D" id="3.10.129.110">
    <property type="entry name" value="Polyketide synthase dehydratase"/>
    <property type="match status" value="1"/>
</dbReference>
<protein>
    <submittedName>
        <fullName evidence="6">4'-phosphopantetheinyl transferase superfamily protein</fullName>
    </submittedName>
</protein>
<evidence type="ECO:0000256" key="2">
    <source>
        <dbReference type="PROSITE-ProRule" id="PRU01363"/>
    </source>
</evidence>
<gene>
    <name evidence="6" type="ORF">SAMN04244572_01384</name>
    <name evidence="5" type="ORF">SAMN04244579_00295</name>
</gene>
<evidence type="ECO:0000256" key="1">
    <source>
        <dbReference type="ARBA" id="ARBA00022679"/>
    </source>
</evidence>
<dbReference type="AlphaFoldDB" id="A0A1H6SRG3"/>
<evidence type="ECO:0000259" key="4">
    <source>
        <dbReference type="PROSITE" id="PS52019"/>
    </source>
</evidence>
<dbReference type="InterPro" id="IPR049551">
    <property type="entry name" value="PKS_DH_C"/>
</dbReference>
<dbReference type="Proteomes" id="UP000199250">
    <property type="component" value="Unassembled WGS sequence"/>
</dbReference>
<evidence type="ECO:0000313" key="5">
    <source>
        <dbReference type="EMBL" id="SEI40762.1"/>
    </source>
</evidence>
<dbReference type="InterPro" id="IPR049900">
    <property type="entry name" value="PKS_mFAS_DH"/>
</dbReference>
<dbReference type="InterPro" id="IPR042104">
    <property type="entry name" value="PKS_dehydratase_sf"/>
</dbReference>
<organism evidence="6 8">
    <name type="scientific">Azotobacter beijerinckii</name>
    <dbReference type="NCBI Taxonomy" id="170623"/>
    <lineage>
        <taxon>Bacteria</taxon>
        <taxon>Pseudomonadati</taxon>
        <taxon>Pseudomonadota</taxon>
        <taxon>Gammaproteobacteria</taxon>
        <taxon>Pseudomonadales</taxon>
        <taxon>Pseudomonadaceae</taxon>
        <taxon>Azotobacter</taxon>
    </lineage>
</organism>